<dbReference type="InterPro" id="IPR036135">
    <property type="entry name" value="MoeA_linker/N_sf"/>
</dbReference>
<dbReference type="SUPFAM" id="SSF53218">
    <property type="entry name" value="Molybdenum cofactor biosynthesis proteins"/>
    <property type="match status" value="1"/>
</dbReference>
<comment type="cofactor">
    <cofactor evidence="7">
        <name>Mg(2+)</name>
        <dbReference type="ChEBI" id="CHEBI:18420"/>
    </cofactor>
</comment>
<name>A0A269PEB0_9CORY</name>
<dbReference type="InterPro" id="IPR001453">
    <property type="entry name" value="MoaB/Mog_dom"/>
</dbReference>
<dbReference type="GO" id="GO:0061599">
    <property type="term" value="F:molybdopterin molybdotransferase activity"/>
    <property type="evidence" value="ECO:0007669"/>
    <property type="project" value="UniProtKB-UniRule"/>
</dbReference>
<dbReference type="Pfam" id="PF03453">
    <property type="entry name" value="MoeA_N"/>
    <property type="match status" value="1"/>
</dbReference>
<evidence type="ECO:0000256" key="3">
    <source>
        <dbReference type="ARBA" id="ARBA00010763"/>
    </source>
</evidence>
<keyword evidence="7" id="KW-0460">Magnesium</keyword>
<accession>A0A269PEB0</accession>
<dbReference type="SUPFAM" id="SSF63867">
    <property type="entry name" value="MoeA C-terminal domain-like"/>
    <property type="match status" value="1"/>
</dbReference>
<dbReference type="SMART" id="SM00852">
    <property type="entry name" value="MoCF_biosynth"/>
    <property type="match status" value="1"/>
</dbReference>
<dbReference type="SUPFAM" id="SSF63882">
    <property type="entry name" value="MoeA N-terminal region -like"/>
    <property type="match status" value="1"/>
</dbReference>
<evidence type="ECO:0000256" key="6">
    <source>
        <dbReference type="ARBA" id="ARBA00047317"/>
    </source>
</evidence>
<keyword evidence="7 9" id="KW-0808">Transferase</keyword>
<dbReference type="AlphaFoldDB" id="A0A269PEB0"/>
<dbReference type="EC" id="2.10.1.1" evidence="7"/>
<dbReference type="Pfam" id="PF00994">
    <property type="entry name" value="MoCF_biosynth"/>
    <property type="match status" value="1"/>
</dbReference>
<dbReference type="InterPro" id="IPR038987">
    <property type="entry name" value="MoeA-like"/>
</dbReference>
<dbReference type="GO" id="GO:0005829">
    <property type="term" value="C:cytosol"/>
    <property type="evidence" value="ECO:0007669"/>
    <property type="project" value="TreeGrafter"/>
</dbReference>
<keyword evidence="7" id="KW-0479">Metal-binding</keyword>
<keyword evidence="4 7" id="KW-0500">Molybdenum</keyword>
<evidence type="ECO:0000313" key="10">
    <source>
        <dbReference type="Proteomes" id="UP000215771"/>
    </source>
</evidence>
<comment type="similarity">
    <text evidence="3 7">Belongs to the MoeA family.</text>
</comment>
<evidence type="ECO:0000256" key="2">
    <source>
        <dbReference type="ARBA" id="ARBA00005046"/>
    </source>
</evidence>
<dbReference type="InterPro" id="IPR036425">
    <property type="entry name" value="MoaB/Mog-like_dom_sf"/>
</dbReference>
<keyword evidence="5 7" id="KW-0501">Molybdenum cofactor biosynthesis</keyword>
<comment type="pathway">
    <text evidence="2 7">Cofactor biosynthesis; molybdopterin biosynthesis.</text>
</comment>
<dbReference type="Pfam" id="PF03454">
    <property type="entry name" value="MoeA_C"/>
    <property type="match status" value="1"/>
</dbReference>
<organism evidence="9 10">
    <name type="scientific">Corynebacterium hadale</name>
    <dbReference type="NCBI Taxonomy" id="2026255"/>
    <lineage>
        <taxon>Bacteria</taxon>
        <taxon>Bacillati</taxon>
        <taxon>Actinomycetota</taxon>
        <taxon>Actinomycetes</taxon>
        <taxon>Mycobacteriales</taxon>
        <taxon>Corynebacteriaceae</taxon>
        <taxon>Corynebacterium</taxon>
    </lineage>
</organism>
<sequence length="387" mass="39256">MSRTPEAHAAAIAEALGERRTEPTSPLNAAARGASLAGAVVALRQQPPFTNSQMDGYAVGEVGAREAVVGPTVAAGADPDAAYPVGLGALAAPVMTGAKLPRGTRAVVPVEACAPARFVGEGERVRLPATEEGTFVRRAGSDIAAGEELAPAGAPVTPALVGALASQGIGEVEVVRAARIVIVTGGAEVTARPAGPATIPDANGPMLRALAARYGIGVAAHVRTSDDPDELEAQVREAIAEHAPDAVVTSGGISHGKFEVVRQVFRQGWYGHVAQQPGGPQGLSRFAETPVISLPGNPISTLVSFRTYVAPLLGHAPEPILAPLACDVAGLEEKEQFLRGAVKHGALRPIGGPGSHLLAQGAQATHLIRIPAGATLRAGELAAAYPL</sequence>
<evidence type="ECO:0000256" key="5">
    <source>
        <dbReference type="ARBA" id="ARBA00023150"/>
    </source>
</evidence>
<dbReference type="Gene3D" id="2.170.190.11">
    <property type="entry name" value="Molybdopterin biosynthesis moea protein, domain 3"/>
    <property type="match status" value="1"/>
</dbReference>
<dbReference type="GO" id="GO:0046872">
    <property type="term" value="F:metal ion binding"/>
    <property type="evidence" value="ECO:0007669"/>
    <property type="project" value="UniProtKB-UniRule"/>
</dbReference>
<proteinExistence type="inferred from homology"/>
<dbReference type="Proteomes" id="UP000215771">
    <property type="component" value="Unassembled WGS sequence"/>
</dbReference>
<feature type="domain" description="MoaB/Mog" evidence="8">
    <location>
        <begin position="181"/>
        <end position="315"/>
    </location>
</feature>
<evidence type="ECO:0000313" key="9">
    <source>
        <dbReference type="EMBL" id="PAJ70488.1"/>
    </source>
</evidence>
<comment type="function">
    <text evidence="1 7">Catalyzes the insertion of molybdate into adenylated molybdopterin with the concomitant release of AMP.</text>
</comment>
<dbReference type="CDD" id="cd00887">
    <property type="entry name" value="MoeA"/>
    <property type="match status" value="1"/>
</dbReference>
<dbReference type="RefSeq" id="WP_095276220.1">
    <property type="nucleotide sequence ID" value="NZ_CP047655.1"/>
</dbReference>
<dbReference type="EMBL" id="NQMQ01000009">
    <property type="protein sequence ID" value="PAJ70488.1"/>
    <property type="molecule type" value="Genomic_DNA"/>
</dbReference>
<comment type="caution">
    <text evidence="9">The sequence shown here is derived from an EMBL/GenBank/DDBJ whole genome shotgun (WGS) entry which is preliminary data.</text>
</comment>
<dbReference type="InterPro" id="IPR036688">
    <property type="entry name" value="MoeA_C_domain_IV_sf"/>
</dbReference>
<dbReference type="Gene3D" id="3.40.980.10">
    <property type="entry name" value="MoaB/Mog-like domain"/>
    <property type="match status" value="1"/>
</dbReference>
<dbReference type="PANTHER" id="PTHR10192">
    <property type="entry name" value="MOLYBDOPTERIN BIOSYNTHESIS PROTEIN"/>
    <property type="match status" value="1"/>
</dbReference>
<protein>
    <recommendedName>
        <fullName evidence="7">Molybdopterin molybdenumtransferase</fullName>
        <ecNumber evidence="7">2.10.1.1</ecNumber>
    </recommendedName>
</protein>
<comment type="catalytic activity">
    <reaction evidence="6">
        <text>adenylyl-molybdopterin + molybdate = Mo-molybdopterin + AMP + H(+)</text>
        <dbReference type="Rhea" id="RHEA:35047"/>
        <dbReference type="ChEBI" id="CHEBI:15378"/>
        <dbReference type="ChEBI" id="CHEBI:36264"/>
        <dbReference type="ChEBI" id="CHEBI:62727"/>
        <dbReference type="ChEBI" id="CHEBI:71302"/>
        <dbReference type="ChEBI" id="CHEBI:456215"/>
        <dbReference type="EC" id="2.10.1.1"/>
    </reaction>
</comment>
<evidence type="ECO:0000259" key="8">
    <source>
        <dbReference type="SMART" id="SM00852"/>
    </source>
</evidence>
<dbReference type="Gene3D" id="2.40.340.10">
    <property type="entry name" value="MoeA, C-terminal, domain IV"/>
    <property type="match status" value="1"/>
</dbReference>
<dbReference type="InterPro" id="IPR005110">
    <property type="entry name" value="MoeA_linker/N"/>
</dbReference>
<dbReference type="UniPathway" id="UPA00344"/>
<evidence type="ECO:0000256" key="4">
    <source>
        <dbReference type="ARBA" id="ARBA00022505"/>
    </source>
</evidence>
<gene>
    <name evidence="9" type="ORF">CIG21_04060</name>
</gene>
<reference evidence="9 10" key="1">
    <citation type="submission" date="2017-08" db="EMBL/GenBank/DDBJ databases">
        <authorList>
            <person name="de Groot N.N."/>
        </authorList>
    </citation>
    <scope>NUCLEOTIDE SEQUENCE [LARGE SCALE GENOMIC DNA]</scope>
    <source>
        <strain evidence="9 10">NBT06-6</strain>
    </source>
</reference>
<dbReference type="InterPro" id="IPR005111">
    <property type="entry name" value="MoeA_C_domain_IV"/>
</dbReference>
<evidence type="ECO:0000256" key="1">
    <source>
        <dbReference type="ARBA" id="ARBA00002901"/>
    </source>
</evidence>
<dbReference type="Gene3D" id="3.90.105.10">
    <property type="entry name" value="Molybdopterin biosynthesis moea protein, domain 2"/>
    <property type="match status" value="1"/>
</dbReference>
<dbReference type="GO" id="GO:0006777">
    <property type="term" value="P:Mo-molybdopterin cofactor biosynthetic process"/>
    <property type="evidence" value="ECO:0007669"/>
    <property type="project" value="UniProtKB-UniRule"/>
</dbReference>
<evidence type="ECO:0000256" key="7">
    <source>
        <dbReference type="RuleBase" id="RU365090"/>
    </source>
</evidence>
<dbReference type="PANTHER" id="PTHR10192:SF5">
    <property type="entry name" value="GEPHYRIN"/>
    <property type="match status" value="1"/>
</dbReference>